<evidence type="ECO:0000313" key="3">
    <source>
        <dbReference type="EMBL" id="KTC72436.1"/>
    </source>
</evidence>
<dbReference type="Gene3D" id="1.10.510.40">
    <property type="match status" value="1"/>
</dbReference>
<dbReference type="PANTHER" id="PTHR34384">
    <property type="entry name" value="L-2,3-DIAMINOPROPANOATE--CITRATE LIGASE"/>
    <property type="match status" value="1"/>
</dbReference>
<protein>
    <submittedName>
        <fullName evidence="3">FrgA protein</fullName>
    </submittedName>
    <submittedName>
        <fullName evidence="4">Siderophore biosynthetic protein, iron repressed FrgA</fullName>
    </submittedName>
</protein>
<sequence>MALAYGDYHGLTHQLRFLLFEIGIACSHQQTETAIIHSQSACLSQLQQMATAENLGAGIISHEARDFVAQLKERLYRQSAQSAFFQWERLFLYVDNFIAHQAMILLYQQRWNQELAREMGNATSFWSRLLIKHDPHNLLVFLEQWASPYEFLESQHFIPSAFKPREVLQYAPQFNAQPSLHWCALRKQSVTASAFSQEIQRCFPVEYKTWQEKIARMQHNPDHFTPLPVHPWQWRNAIQTEYSQLIDQKSLLLVPHHQLVKPAMSPSWLIPAKQSKAQLELPLASQFVSGQTGSGNLQTLLEQANQFEHGLFVVRSLNQDTAPVCSFEPSLIENPLFFLKNDQVAVPFDALIKPCPTSGLVLITEMVHLSAISPLRFFAQYAQQFLASFLNLLLKENVSLMFSSGDVLLIIDKSLPKGIILKKTQCLDARLITEVMPGFINTILLGHLQPLLQALCRDFQLKPSLLWKIIKETLLAHLSENSCRAVQIRDYLFADNWFVRKRLSLRLQPRPVNESTYYPIANPLLG</sequence>
<evidence type="ECO:0000259" key="2">
    <source>
        <dbReference type="Pfam" id="PF06276"/>
    </source>
</evidence>
<dbReference type="InterPro" id="IPR007310">
    <property type="entry name" value="Aerobactin_biosyn_IucA/IucC_N"/>
</dbReference>
<evidence type="ECO:0000313" key="5">
    <source>
        <dbReference type="Proteomes" id="UP000054735"/>
    </source>
</evidence>
<dbReference type="Pfam" id="PF06276">
    <property type="entry name" value="FhuF"/>
    <property type="match status" value="1"/>
</dbReference>
<organism evidence="4 6">
    <name type="scientific">Legionella birminghamensis</name>
    <dbReference type="NCBI Taxonomy" id="28083"/>
    <lineage>
        <taxon>Bacteria</taxon>
        <taxon>Pseudomonadati</taxon>
        <taxon>Pseudomonadota</taxon>
        <taxon>Gammaproteobacteria</taxon>
        <taxon>Legionellales</taxon>
        <taxon>Legionellaceae</taxon>
        <taxon>Legionella</taxon>
    </lineage>
</organism>
<gene>
    <name evidence="3" type="primary">frgA</name>
    <name evidence="3" type="ORF">Lbir_1211</name>
    <name evidence="4" type="ORF">NCTC12437_00326</name>
</gene>
<feature type="domain" description="Aerobactin siderophore biosynthesis IucA/IucC N-terminal" evidence="1">
    <location>
        <begin position="162"/>
        <end position="265"/>
    </location>
</feature>
<evidence type="ECO:0000313" key="4">
    <source>
        <dbReference type="EMBL" id="STX30568.1"/>
    </source>
</evidence>
<reference evidence="4 6" key="2">
    <citation type="submission" date="2018-06" db="EMBL/GenBank/DDBJ databases">
        <authorList>
            <consortium name="Pathogen Informatics"/>
            <person name="Doyle S."/>
        </authorList>
    </citation>
    <scope>NUCLEOTIDE SEQUENCE [LARGE SCALE GENOMIC DNA]</scope>
    <source>
        <strain evidence="4 6">NCTC12437</strain>
    </source>
</reference>
<dbReference type="GO" id="GO:0019290">
    <property type="term" value="P:siderophore biosynthetic process"/>
    <property type="evidence" value="ECO:0007669"/>
    <property type="project" value="InterPro"/>
</dbReference>
<dbReference type="Proteomes" id="UP000255066">
    <property type="component" value="Unassembled WGS sequence"/>
</dbReference>
<evidence type="ECO:0000313" key="6">
    <source>
        <dbReference type="Proteomes" id="UP000255066"/>
    </source>
</evidence>
<dbReference type="Pfam" id="PF04183">
    <property type="entry name" value="IucA_IucC"/>
    <property type="match status" value="1"/>
</dbReference>
<proteinExistence type="predicted"/>
<evidence type="ECO:0000259" key="1">
    <source>
        <dbReference type="Pfam" id="PF04183"/>
    </source>
</evidence>
<dbReference type="STRING" id="28083.Lbir_1211"/>
<dbReference type="EMBL" id="LNXT01000015">
    <property type="protein sequence ID" value="KTC72436.1"/>
    <property type="molecule type" value="Genomic_DNA"/>
</dbReference>
<dbReference type="OrthoDB" id="495728at2"/>
<dbReference type="Proteomes" id="UP000054735">
    <property type="component" value="Unassembled WGS sequence"/>
</dbReference>
<reference evidence="3 5" key="1">
    <citation type="submission" date="2015-11" db="EMBL/GenBank/DDBJ databases">
        <title>Genomic analysis of 38 Legionella species identifies large and diverse effector repertoires.</title>
        <authorList>
            <person name="Burstein D."/>
            <person name="Amaro F."/>
            <person name="Zusman T."/>
            <person name="Lifshitz Z."/>
            <person name="Cohen O."/>
            <person name="Gilbert J.A."/>
            <person name="Pupko T."/>
            <person name="Shuman H.A."/>
            <person name="Segal G."/>
        </authorList>
    </citation>
    <scope>NUCLEOTIDE SEQUENCE [LARGE SCALE GENOMIC DNA]</scope>
    <source>
        <strain evidence="3 5">CDC#1407-AL-14</strain>
    </source>
</reference>
<keyword evidence="5" id="KW-1185">Reference proteome</keyword>
<dbReference type="InterPro" id="IPR022770">
    <property type="entry name" value="IucA/IucC-like_C"/>
</dbReference>
<dbReference type="RefSeq" id="WP_131792973.1">
    <property type="nucleotide sequence ID" value="NZ_CAAAHV010000002.1"/>
</dbReference>
<dbReference type="InterPro" id="IPR037455">
    <property type="entry name" value="LucA/IucC-like"/>
</dbReference>
<feature type="domain" description="Aerobactin siderophore biosynthesis IucA/IucC-like C-terminal" evidence="2">
    <location>
        <begin position="376"/>
        <end position="509"/>
    </location>
</feature>
<dbReference type="EMBL" id="UGNW01000001">
    <property type="protein sequence ID" value="STX30568.1"/>
    <property type="molecule type" value="Genomic_DNA"/>
</dbReference>
<dbReference type="GO" id="GO:0016881">
    <property type="term" value="F:acid-amino acid ligase activity"/>
    <property type="evidence" value="ECO:0007669"/>
    <property type="project" value="UniProtKB-ARBA"/>
</dbReference>
<accession>A0A378I5T5</accession>
<dbReference type="AlphaFoldDB" id="A0A378I5T5"/>
<name>A0A378I5T5_9GAMM</name>